<dbReference type="Ensembl" id="ENSFCTT00005051215.1">
    <property type="protein sequence ID" value="ENSFCTP00005037456.1"/>
    <property type="gene ID" value="ENSFCTG00005017829.1"/>
</dbReference>
<keyword evidence="1" id="KW-1133">Transmembrane helix</keyword>
<keyword evidence="1" id="KW-0812">Transmembrane</keyword>
<sequence>VDLLTFNQFAVLLWKNFTLKRRHFFNLILEVLSVLVFPTMILVFSTIINIKAVGPYNFISQPINTLPPFFINPGDWELIYVPSNINLVNDIAENVKRNLNISVRLEIKIFCKTY</sequence>
<feature type="transmembrane region" description="Helical" evidence="1">
    <location>
        <begin position="24"/>
        <end position="48"/>
    </location>
</feature>
<evidence type="ECO:0000313" key="3">
    <source>
        <dbReference type="Proteomes" id="UP000823872"/>
    </source>
</evidence>
<reference evidence="2" key="3">
    <citation type="submission" date="2025-09" db="UniProtKB">
        <authorList>
            <consortium name="Ensembl"/>
        </authorList>
    </citation>
    <scope>IDENTIFICATION</scope>
    <source>
        <strain evidence="2">breed Abyssinian</strain>
    </source>
</reference>
<dbReference type="GeneTree" id="ENSGT00940000163770"/>
<accession>A0ABI7YSX3</accession>
<keyword evidence="1" id="KW-0472">Membrane</keyword>
<evidence type="ECO:0000256" key="1">
    <source>
        <dbReference type="SAM" id="Phobius"/>
    </source>
</evidence>
<name>A0ABI7YSX3_FELCA</name>
<protein>
    <recommendedName>
        <fullName evidence="4">ABC transporter permease</fullName>
    </recommendedName>
</protein>
<evidence type="ECO:0008006" key="4">
    <source>
        <dbReference type="Google" id="ProtNLM"/>
    </source>
</evidence>
<dbReference type="Proteomes" id="UP000823872">
    <property type="component" value="Chromosome E3"/>
</dbReference>
<proteinExistence type="predicted"/>
<evidence type="ECO:0000313" key="2">
    <source>
        <dbReference type="Ensembl" id="ENSFCTP00005037456.1"/>
    </source>
</evidence>
<organism evidence="2 3">
    <name type="scientific">Felis catus</name>
    <name type="common">Cat</name>
    <name type="synonym">Felis silvestris catus</name>
    <dbReference type="NCBI Taxonomy" id="9685"/>
    <lineage>
        <taxon>Eukaryota</taxon>
        <taxon>Metazoa</taxon>
        <taxon>Chordata</taxon>
        <taxon>Craniata</taxon>
        <taxon>Vertebrata</taxon>
        <taxon>Euteleostomi</taxon>
        <taxon>Mammalia</taxon>
        <taxon>Eutheria</taxon>
        <taxon>Laurasiatheria</taxon>
        <taxon>Carnivora</taxon>
        <taxon>Feliformia</taxon>
        <taxon>Felidae</taxon>
        <taxon>Felinae</taxon>
        <taxon>Felis</taxon>
    </lineage>
</organism>
<reference evidence="2" key="2">
    <citation type="submission" date="2025-08" db="UniProtKB">
        <authorList>
            <consortium name="Ensembl"/>
        </authorList>
    </citation>
    <scope>IDENTIFICATION</scope>
    <source>
        <strain evidence="2">breed Abyssinian</strain>
    </source>
</reference>
<keyword evidence="3" id="KW-1185">Reference proteome</keyword>
<reference evidence="2 3" key="1">
    <citation type="submission" date="2021-02" db="EMBL/GenBank/DDBJ databases">
        <title>Safari Cat Assemblies.</title>
        <authorList>
            <person name="Bredemeyer K.R."/>
            <person name="Murphy W.J."/>
        </authorList>
    </citation>
    <scope>NUCLEOTIDE SEQUENCE [LARGE SCALE GENOMIC DNA]</scope>
</reference>